<dbReference type="Proteomes" id="UP000807306">
    <property type="component" value="Unassembled WGS sequence"/>
</dbReference>
<dbReference type="Pfam" id="PF00400">
    <property type="entry name" value="WD40"/>
    <property type="match status" value="1"/>
</dbReference>
<feature type="region of interest" description="Disordered" evidence="7">
    <location>
        <begin position="310"/>
        <end position="333"/>
    </location>
</feature>
<comment type="subcellular location">
    <subcellularLocation>
        <location evidence="1">Nucleus</location>
    </subcellularLocation>
</comment>
<evidence type="ECO:0000256" key="3">
    <source>
        <dbReference type="ARBA" id="ARBA00022737"/>
    </source>
</evidence>
<feature type="compositionally biased region" description="Acidic residues" evidence="7">
    <location>
        <begin position="713"/>
        <end position="771"/>
    </location>
</feature>
<dbReference type="InterPro" id="IPR036322">
    <property type="entry name" value="WD40_repeat_dom_sf"/>
</dbReference>
<evidence type="ECO:0000259" key="8">
    <source>
        <dbReference type="Pfam" id="PF04003"/>
    </source>
</evidence>
<comment type="similarity">
    <text evidence="5">Belongs to the UTP5 family.</text>
</comment>
<evidence type="ECO:0000256" key="4">
    <source>
        <dbReference type="ARBA" id="ARBA00023242"/>
    </source>
</evidence>
<dbReference type="InterPro" id="IPR007148">
    <property type="entry name" value="SSU_processome_Utp12"/>
</dbReference>
<evidence type="ECO:0000256" key="5">
    <source>
        <dbReference type="ARBA" id="ARBA00038335"/>
    </source>
</evidence>
<accession>A0A9P6E7T5</accession>
<feature type="compositionally biased region" description="Acidic residues" evidence="7">
    <location>
        <begin position="778"/>
        <end position="794"/>
    </location>
</feature>
<dbReference type="InterPro" id="IPR015943">
    <property type="entry name" value="WD40/YVTN_repeat-like_dom_sf"/>
</dbReference>
<dbReference type="Gene3D" id="2.130.10.10">
    <property type="entry name" value="YVTN repeat-like/Quinoprotein amine dehydrogenase"/>
    <property type="match status" value="1"/>
</dbReference>
<feature type="region of interest" description="Disordered" evidence="7">
    <location>
        <begin position="1"/>
        <end position="24"/>
    </location>
</feature>
<evidence type="ECO:0000313" key="9">
    <source>
        <dbReference type="EMBL" id="KAF9524070.1"/>
    </source>
</evidence>
<protein>
    <submittedName>
        <fullName evidence="9">WD40-repeat-containing domain protein</fullName>
    </submittedName>
</protein>
<evidence type="ECO:0000313" key="10">
    <source>
        <dbReference type="Proteomes" id="UP000807306"/>
    </source>
</evidence>
<comment type="caution">
    <text evidence="9">The sequence shown here is derived from an EMBL/GenBank/DDBJ whole genome shotgun (WGS) entry which is preliminary data.</text>
</comment>
<feature type="region of interest" description="Disordered" evidence="7">
    <location>
        <begin position="443"/>
        <end position="474"/>
    </location>
</feature>
<feature type="domain" description="Small-subunit processome Utp12" evidence="8">
    <location>
        <begin position="565"/>
        <end position="681"/>
    </location>
</feature>
<feature type="compositionally biased region" description="Basic residues" evidence="7">
    <location>
        <begin position="529"/>
        <end position="540"/>
    </location>
</feature>
<dbReference type="EMBL" id="MU157905">
    <property type="protein sequence ID" value="KAF9524070.1"/>
    <property type="molecule type" value="Genomic_DNA"/>
</dbReference>
<evidence type="ECO:0000256" key="6">
    <source>
        <dbReference type="PROSITE-ProRule" id="PRU00221"/>
    </source>
</evidence>
<name>A0A9P6E7T5_9AGAR</name>
<dbReference type="Pfam" id="PF04003">
    <property type="entry name" value="Utp12"/>
    <property type="match status" value="1"/>
</dbReference>
<keyword evidence="10" id="KW-1185">Reference proteome</keyword>
<evidence type="ECO:0000256" key="7">
    <source>
        <dbReference type="SAM" id="MobiDB-lite"/>
    </source>
</evidence>
<gene>
    <name evidence="9" type="ORF">CPB83DRAFT_820634</name>
</gene>
<dbReference type="GO" id="GO:0000462">
    <property type="term" value="P:maturation of SSU-rRNA from tricistronic rRNA transcript (SSU-rRNA, 5.8S rRNA, LSU-rRNA)"/>
    <property type="evidence" value="ECO:0007669"/>
    <property type="project" value="TreeGrafter"/>
</dbReference>
<keyword evidence="2 6" id="KW-0853">WD repeat</keyword>
<dbReference type="PANTHER" id="PTHR44267:SF1">
    <property type="entry name" value="WD REPEAT-CONTAINING PROTEIN 43"/>
    <property type="match status" value="1"/>
</dbReference>
<proteinExistence type="inferred from homology"/>
<feature type="compositionally biased region" description="Low complexity" evidence="7">
    <location>
        <begin position="1"/>
        <end position="11"/>
    </location>
</feature>
<keyword evidence="3" id="KW-0677">Repeat</keyword>
<feature type="compositionally biased region" description="Polar residues" evidence="7">
    <location>
        <begin position="443"/>
        <end position="452"/>
    </location>
</feature>
<feature type="repeat" description="WD" evidence="6">
    <location>
        <begin position="253"/>
        <end position="294"/>
    </location>
</feature>
<dbReference type="PROSITE" id="PS50082">
    <property type="entry name" value="WD_REPEATS_2"/>
    <property type="match status" value="2"/>
</dbReference>
<feature type="region of interest" description="Disordered" evidence="7">
    <location>
        <begin position="88"/>
        <end position="108"/>
    </location>
</feature>
<dbReference type="PROSITE" id="PS00678">
    <property type="entry name" value="WD_REPEATS_1"/>
    <property type="match status" value="1"/>
</dbReference>
<dbReference type="InterPro" id="IPR052414">
    <property type="entry name" value="U3_snoRNA-assoc_WDR"/>
</dbReference>
<dbReference type="GO" id="GO:0032040">
    <property type="term" value="C:small-subunit processome"/>
    <property type="evidence" value="ECO:0007669"/>
    <property type="project" value="UniProtKB-ARBA"/>
</dbReference>
<dbReference type="PROSITE" id="PS50294">
    <property type="entry name" value="WD_REPEATS_REGION"/>
    <property type="match status" value="1"/>
</dbReference>
<dbReference type="OrthoDB" id="30195at2759"/>
<sequence>MPSSKKSTLKPPKSRPASTSAISQPAVGETLPVLSSFSPDGNHFALVTLAVDKHRLRVFNSVSGRAVAEHTIQSGRVGSLIWTTTNFGKEDEESGKKRKKRKTDGEAGEEASVEVEVIVFGLSDGMIQFFSPSHAKIVKTLSHSTSTSLILALARTPKTTTSSSLLWSSSADSSVHLWNVQNQTILRTWKNDDRIAYTSLSMQPSSLSSSESEEDETSSFLAAHHHIRLLSTSLSSSHDSTSTSSKPTQLSSFTGHASNINRLRWINTTYFLSSADIDRFVYLWDAQNASASNEKPTASISLDSDVRTLEVHGGHSDTASTSESNSSPAEEAKRTLLALSTSGKLIFVPIPEEFPTGKGTADKPSGIHTLLPRTTLASSIPSKGKTDAPIVDISTESGTEDSIRVVRLVNGIKPVFDVVRFLDDKGDYITNLSLDPISDLANSENLQSTSAPNKRYTEPSSIGVGSGFDPDHAHNIEDSAAQREIDGSLQVDLAELSLGQRLAALPDAEMPGSSGSSSDEEEGTASTKKLSKNSKSKSKKASSTPTTIPASSLTRTLIQALHSSDTRLLELCLSHSDPSLIRNTVRKLPPQLAIPLINACVERLGRGARAANMKGRGGGASAQRGIGLVAWIKEVLGVHMGHLMTIPDVVARLAGLHATLTARMGLYESLLGLSGRLDTVLSQVEYRASTAPSSMNVKGSKGKEAIVKRYIEGEDESSSSSDEDAEMDVEVEVGGGSDEEGSVEDVELGGDSDEEDSAEESEEEDSEEDSEGDHGFIDDEAEEDEYSEEEDESD</sequence>
<keyword evidence="4" id="KW-0539">Nucleus</keyword>
<dbReference type="InterPro" id="IPR019775">
    <property type="entry name" value="WD40_repeat_CS"/>
</dbReference>
<dbReference type="PANTHER" id="PTHR44267">
    <property type="entry name" value="WD REPEAT-CONTAINING PROTEIN 43"/>
    <property type="match status" value="1"/>
</dbReference>
<feature type="repeat" description="WD" evidence="6">
    <location>
        <begin position="162"/>
        <end position="188"/>
    </location>
</feature>
<dbReference type="AlphaFoldDB" id="A0A9P6E7T5"/>
<dbReference type="SUPFAM" id="SSF50978">
    <property type="entry name" value="WD40 repeat-like"/>
    <property type="match status" value="1"/>
</dbReference>
<reference evidence="9" key="1">
    <citation type="submission" date="2020-11" db="EMBL/GenBank/DDBJ databases">
        <authorList>
            <consortium name="DOE Joint Genome Institute"/>
            <person name="Ahrendt S."/>
            <person name="Riley R."/>
            <person name="Andreopoulos W."/>
            <person name="Labutti K."/>
            <person name="Pangilinan J."/>
            <person name="Ruiz-Duenas F.J."/>
            <person name="Barrasa J.M."/>
            <person name="Sanchez-Garcia M."/>
            <person name="Camarero S."/>
            <person name="Miyauchi S."/>
            <person name="Serrano A."/>
            <person name="Linde D."/>
            <person name="Babiker R."/>
            <person name="Drula E."/>
            <person name="Ayuso-Fernandez I."/>
            <person name="Pacheco R."/>
            <person name="Padilla G."/>
            <person name="Ferreira P."/>
            <person name="Barriuso J."/>
            <person name="Kellner H."/>
            <person name="Castanera R."/>
            <person name="Alfaro M."/>
            <person name="Ramirez L."/>
            <person name="Pisabarro A.G."/>
            <person name="Kuo A."/>
            <person name="Tritt A."/>
            <person name="Lipzen A."/>
            <person name="He G."/>
            <person name="Yan M."/>
            <person name="Ng V."/>
            <person name="Cullen D."/>
            <person name="Martin F."/>
            <person name="Rosso M.-N."/>
            <person name="Henrissat B."/>
            <person name="Hibbett D."/>
            <person name="Martinez A.T."/>
            <person name="Grigoriev I.V."/>
        </authorList>
    </citation>
    <scope>NUCLEOTIDE SEQUENCE</scope>
    <source>
        <strain evidence="9">CBS 506.95</strain>
    </source>
</reference>
<feature type="region of interest" description="Disordered" evidence="7">
    <location>
        <begin position="713"/>
        <end position="794"/>
    </location>
</feature>
<feature type="compositionally biased region" description="Low complexity" evidence="7">
    <location>
        <begin position="316"/>
        <end position="329"/>
    </location>
</feature>
<dbReference type="InterPro" id="IPR001680">
    <property type="entry name" value="WD40_rpt"/>
</dbReference>
<evidence type="ECO:0000256" key="2">
    <source>
        <dbReference type="ARBA" id="ARBA00022574"/>
    </source>
</evidence>
<feature type="region of interest" description="Disordered" evidence="7">
    <location>
        <begin position="505"/>
        <end position="548"/>
    </location>
</feature>
<dbReference type="SMART" id="SM00320">
    <property type="entry name" value="WD40"/>
    <property type="match status" value="2"/>
</dbReference>
<organism evidence="9 10">
    <name type="scientific">Crepidotus variabilis</name>
    <dbReference type="NCBI Taxonomy" id="179855"/>
    <lineage>
        <taxon>Eukaryota</taxon>
        <taxon>Fungi</taxon>
        <taxon>Dikarya</taxon>
        <taxon>Basidiomycota</taxon>
        <taxon>Agaricomycotina</taxon>
        <taxon>Agaricomycetes</taxon>
        <taxon>Agaricomycetidae</taxon>
        <taxon>Agaricales</taxon>
        <taxon>Agaricineae</taxon>
        <taxon>Crepidotaceae</taxon>
        <taxon>Crepidotus</taxon>
    </lineage>
</organism>
<evidence type="ECO:0000256" key="1">
    <source>
        <dbReference type="ARBA" id="ARBA00004123"/>
    </source>
</evidence>